<evidence type="ECO:0000256" key="10">
    <source>
        <dbReference type="ARBA" id="ARBA00030775"/>
    </source>
</evidence>
<dbReference type="Pfam" id="PF07963">
    <property type="entry name" value="N_methyl"/>
    <property type="match status" value="1"/>
</dbReference>
<accession>A0A840BEX6</accession>
<evidence type="ECO:0000256" key="5">
    <source>
        <dbReference type="ARBA" id="ARBA00022519"/>
    </source>
</evidence>
<evidence type="ECO:0000256" key="6">
    <source>
        <dbReference type="ARBA" id="ARBA00022692"/>
    </source>
</evidence>
<dbReference type="NCBIfam" id="TIGR02532">
    <property type="entry name" value="IV_pilin_GFxxxE"/>
    <property type="match status" value="1"/>
</dbReference>
<keyword evidence="5" id="KW-0997">Cell inner membrane</keyword>
<feature type="transmembrane region" description="Helical" evidence="11">
    <location>
        <begin position="6"/>
        <end position="29"/>
    </location>
</feature>
<dbReference type="InterPro" id="IPR012902">
    <property type="entry name" value="N_methyl_site"/>
</dbReference>
<evidence type="ECO:0000256" key="7">
    <source>
        <dbReference type="ARBA" id="ARBA00022989"/>
    </source>
</evidence>
<gene>
    <name evidence="13" type="ORF">GGR36_000042</name>
</gene>
<organism evidence="13 14">
    <name type="scientific">Niveibacterium umoris</name>
    <dbReference type="NCBI Taxonomy" id="1193620"/>
    <lineage>
        <taxon>Bacteria</taxon>
        <taxon>Pseudomonadati</taxon>
        <taxon>Pseudomonadota</taxon>
        <taxon>Betaproteobacteria</taxon>
        <taxon>Rhodocyclales</taxon>
        <taxon>Rhodocyclaceae</taxon>
        <taxon>Niveibacterium</taxon>
    </lineage>
</organism>
<dbReference type="Pfam" id="PF12019">
    <property type="entry name" value="GspH"/>
    <property type="match status" value="1"/>
</dbReference>
<dbReference type="EMBL" id="JACIET010000001">
    <property type="protein sequence ID" value="MBB4010734.1"/>
    <property type="molecule type" value="Genomic_DNA"/>
</dbReference>
<dbReference type="GO" id="GO:0015628">
    <property type="term" value="P:protein secretion by the type II secretion system"/>
    <property type="evidence" value="ECO:0007669"/>
    <property type="project" value="InterPro"/>
</dbReference>
<dbReference type="InterPro" id="IPR022346">
    <property type="entry name" value="T2SS_GspH"/>
</dbReference>
<sequence length="168" mass="17742">MNQKGFTLIELMFVMAVTAILMAIAVPSFSDLIARQRIASAASDFSTDLALARMEAMRRGGRATVCASTDGTTCAGGTAWRTGWIVFADTNGNGAHEAAEPLIKVRRLESATLQFTEAAGTGFAMFQSTGRLNAQLIWTICSTGRTGRVLNARITGAVTGYPTATVCP</sequence>
<dbReference type="GO" id="GO:0005886">
    <property type="term" value="C:plasma membrane"/>
    <property type="evidence" value="ECO:0007669"/>
    <property type="project" value="UniProtKB-SubCell"/>
</dbReference>
<dbReference type="GO" id="GO:0015627">
    <property type="term" value="C:type II protein secretion system complex"/>
    <property type="evidence" value="ECO:0007669"/>
    <property type="project" value="InterPro"/>
</dbReference>
<evidence type="ECO:0000313" key="13">
    <source>
        <dbReference type="EMBL" id="MBB4010734.1"/>
    </source>
</evidence>
<comment type="caution">
    <text evidence="13">The sequence shown here is derived from an EMBL/GenBank/DDBJ whole genome shotgun (WGS) entry which is preliminary data.</text>
</comment>
<evidence type="ECO:0000259" key="12">
    <source>
        <dbReference type="Pfam" id="PF12019"/>
    </source>
</evidence>
<evidence type="ECO:0000313" key="14">
    <source>
        <dbReference type="Proteomes" id="UP000561045"/>
    </source>
</evidence>
<keyword evidence="14" id="KW-1185">Reference proteome</keyword>
<proteinExistence type="inferred from homology"/>
<protein>
    <recommendedName>
        <fullName evidence="2">Type II secretion system protein H</fullName>
    </recommendedName>
    <alternativeName>
        <fullName evidence="10">General secretion pathway protein H</fullName>
    </alternativeName>
</protein>
<keyword evidence="3" id="KW-1003">Cell membrane</keyword>
<dbReference type="InterPro" id="IPR045584">
    <property type="entry name" value="Pilin-like"/>
</dbReference>
<keyword evidence="6 11" id="KW-0812">Transmembrane</keyword>
<dbReference type="Gene3D" id="3.55.40.10">
    <property type="entry name" value="minor pseudopilin epsh domain"/>
    <property type="match status" value="1"/>
</dbReference>
<dbReference type="AlphaFoldDB" id="A0A840BEX6"/>
<keyword evidence="8 11" id="KW-0472">Membrane</keyword>
<keyword evidence="7 11" id="KW-1133">Transmembrane helix</keyword>
<evidence type="ECO:0000256" key="4">
    <source>
        <dbReference type="ARBA" id="ARBA00022481"/>
    </source>
</evidence>
<comment type="subcellular location">
    <subcellularLocation>
        <location evidence="1">Cell inner membrane</location>
        <topology evidence="1">Single-pass membrane protein</topology>
    </subcellularLocation>
</comment>
<dbReference type="RefSeq" id="WP_207064354.1">
    <property type="nucleotide sequence ID" value="NZ_BAABLE010000011.1"/>
</dbReference>
<evidence type="ECO:0000256" key="8">
    <source>
        <dbReference type="ARBA" id="ARBA00023136"/>
    </source>
</evidence>
<keyword evidence="4" id="KW-0488">Methylation</keyword>
<feature type="domain" description="General secretion pathway GspH" evidence="12">
    <location>
        <begin position="41"/>
        <end position="149"/>
    </location>
</feature>
<dbReference type="Proteomes" id="UP000561045">
    <property type="component" value="Unassembled WGS sequence"/>
</dbReference>
<evidence type="ECO:0000256" key="2">
    <source>
        <dbReference type="ARBA" id="ARBA00021549"/>
    </source>
</evidence>
<reference evidence="13 14" key="1">
    <citation type="submission" date="2020-08" db="EMBL/GenBank/DDBJ databases">
        <title>Genomic Encyclopedia of Type Strains, Phase IV (KMG-IV): sequencing the most valuable type-strain genomes for metagenomic binning, comparative biology and taxonomic classification.</title>
        <authorList>
            <person name="Goeker M."/>
        </authorList>
    </citation>
    <scope>NUCLEOTIDE SEQUENCE [LARGE SCALE GENOMIC DNA]</scope>
    <source>
        <strain evidence="13 14">DSM 106739</strain>
    </source>
</reference>
<dbReference type="PROSITE" id="PS00409">
    <property type="entry name" value="PROKAR_NTER_METHYL"/>
    <property type="match status" value="1"/>
</dbReference>
<evidence type="ECO:0000256" key="9">
    <source>
        <dbReference type="ARBA" id="ARBA00025772"/>
    </source>
</evidence>
<evidence type="ECO:0000256" key="1">
    <source>
        <dbReference type="ARBA" id="ARBA00004377"/>
    </source>
</evidence>
<comment type="similarity">
    <text evidence="9">Belongs to the GSP H family.</text>
</comment>
<evidence type="ECO:0000256" key="3">
    <source>
        <dbReference type="ARBA" id="ARBA00022475"/>
    </source>
</evidence>
<dbReference type="SUPFAM" id="SSF54523">
    <property type="entry name" value="Pili subunits"/>
    <property type="match status" value="1"/>
</dbReference>
<evidence type="ECO:0000256" key="11">
    <source>
        <dbReference type="SAM" id="Phobius"/>
    </source>
</evidence>
<name>A0A840BEX6_9RHOO</name>